<proteinExistence type="predicted"/>
<feature type="compositionally biased region" description="Acidic residues" evidence="1">
    <location>
        <begin position="517"/>
        <end position="526"/>
    </location>
</feature>
<feature type="compositionally biased region" description="Basic and acidic residues" evidence="1">
    <location>
        <begin position="137"/>
        <end position="147"/>
    </location>
</feature>
<dbReference type="GO" id="GO:0005634">
    <property type="term" value="C:nucleus"/>
    <property type="evidence" value="ECO:0007669"/>
    <property type="project" value="TreeGrafter"/>
</dbReference>
<feature type="compositionally biased region" description="Polar residues" evidence="1">
    <location>
        <begin position="150"/>
        <end position="159"/>
    </location>
</feature>
<feature type="compositionally biased region" description="Polar residues" evidence="1">
    <location>
        <begin position="200"/>
        <end position="213"/>
    </location>
</feature>
<feature type="region of interest" description="Disordered" evidence="1">
    <location>
        <begin position="450"/>
        <end position="477"/>
    </location>
</feature>
<dbReference type="PANTHER" id="PTHR13384">
    <property type="entry name" value="G PATCH DOMAIN-CONTAINING PROTEIN 1"/>
    <property type="match status" value="1"/>
</dbReference>
<dbReference type="PANTHER" id="PTHR13384:SF19">
    <property type="entry name" value="G PATCH DOMAIN-CONTAINING PROTEIN 1"/>
    <property type="match status" value="1"/>
</dbReference>
<protein>
    <recommendedName>
        <fullName evidence="2">G-patch domain-containing protein</fullName>
    </recommendedName>
</protein>
<gene>
    <name evidence="3" type="ORF">MGL_2368</name>
</gene>
<dbReference type="GeneID" id="5854879"/>
<feature type="compositionally biased region" description="Low complexity" evidence="1">
    <location>
        <begin position="288"/>
        <end position="300"/>
    </location>
</feature>
<accession>A8Q3D7</accession>
<dbReference type="Proteomes" id="UP000008837">
    <property type="component" value="Unassembled WGS sequence"/>
</dbReference>
<reference evidence="3 4" key="1">
    <citation type="journal article" date="2007" name="Proc. Natl. Acad. Sci. U.S.A.">
        <title>Dandruff-associated Malassezia genomes reveal convergent and divergent virulence traits shared with plant and human fungal pathogens.</title>
        <authorList>
            <person name="Xu J."/>
            <person name="Saunders C.W."/>
            <person name="Hu P."/>
            <person name="Grant R.A."/>
            <person name="Boekhout T."/>
            <person name="Kuramae E.E."/>
            <person name="Kronstad J.W."/>
            <person name="Deangelis Y.M."/>
            <person name="Reeder N.L."/>
            <person name="Johnstone K.R."/>
            <person name="Leland M."/>
            <person name="Fieno A.M."/>
            <person name="Begley W.M."/>
            <person name="Sun Y."/>
            <person name="Lacey M.P."/>
            <person name="Chaudhary T."/>
            <person name="Keough T."/>
            <person name="Chu L."/>
            <person name="Sears R."/>
            <person name="Yuan B."/>
            <person name="Dawson T.L.Jr."/>
        </authorList>
    </citation>
    <scope>NUCLEOTIDE SEQUENCE [LARGE SCALE GENOMIC DNA]</scope>
    <source>
        <strain evidence="4">ATCC MYA-4612 / CBS 7966</strain>
    </source>
</reference>
<evidence type="ECO:0000313" key="4">
    <source>
        <dbReference type="Proteomes" id="UP000008837"/>
    </source>
</evidence>
<dbReference type="EMBL" id="AAYY01000008">
    <property type="protein sequence ID" value="EDP43358.1"/>
    <property type="molecule type" value="Genomic_DNA"/>
</dbReference>
<evidence type="ECO:0000259" key="2">
    <source>
        <dbReference type="PROSITE" id="PS50174"/>
    </source>
</evidence>
<keyword evidence="4" id="KW-1185">Reference proteome</keyword>
<dbReference type="InterPro" id="IPR000467">
    <property type="entry name" value="G_patch_dom"/>
</dbReference>
<name>A8Q3D7_MALGO</name>
<dbReference type="GO" id="GO:0006397">
    <property type="term" value="P:mRNA processing"/>
    <property type="evidence" value="ECO:0007669"/>
    <property type="project" value="InterPro"/>
</dbReference>
<dbReference type="InParanoid" id="A8Q3D7"/>
<dbReference type="Pfam" id="PF07713">
    <property type="entry name" value="DUF1604"/>
    <property type="match status" value="1"/>
</dbReference>
<feature type="compositionally biased region" description="Polar residues" evidence="1">
    <location>
        <begin position="227"/>
        <end position="239"/>
    </location>
</feature>
<feature type="compositionally biased region" description="Low complexity" evidence="1">
    <location>
        <begin position="543"/>
        <end position="561"/>
    </location>
</feature>
<feature type="compositionally biased region" description="Basic residues" evidence="1">
    <location>
        <begin position="639"/>
        <end position="654"/>
    </location>
</feature>
<dbReference type="Pfam" id="PF01585">
    <property type="entry name" value="G-patch"/>
    <property type="match status" value="1"/>
</dbReference>
<dbReference type="InterPro" id="IPR011666">
    <property type="entry name" value="DUF1604"/>
</dbReference>
<dbReference type="PROSITE" id="PS50174">
    <property type="entry name" value="G_PATCH"/>
    <property type="match status" value="1"/>
</dbReference>
<feature type="compositionally biased region" description="Basic residues" evidence="1">
    <location>
        <begin position="678"/>
        <end position="691"/>
    </location>
</feature>
<comment type="caution">
    <text evidence="3">The sequence shown here is derived from an EMBL/GenBank/DDBJ whole genome shotgun (WGS) entry which is preliminary data.</text>
</comment>
<feature type="region of interest" description="Disordered" evidence="1">
    <location>
        <begin position="284"/>
        <end position="316"/>
    </location>
</feature>
<feature type="compositionally biased region" description="Polar residues" evidence="1">
    <location>
        <begin position="450"/>
        <end position="470"/>
    </location>
</feature>
<evidence type="ECO:0000313" key="3">
    <source>
        <dbReference type="EMBL" id="EDP43358.1"/>
    </source>
</evidence>
<dbReference type="OMA" id="QLWQQHA"/>
<feature type="domain" description="G-patch" evidence="2">
    <location>
        <begin position="69"/>
        <end position="89"/>
    </location>
</feature>
<dbReference type="OrthoDB" id="20507at2759"/>
<feature type="region of interest" description="Disordered" evidence="1">
    <location>
        <begin position="115"/>
        <end position="243"/>
    </location>
</feature>
<feature type="compositionally biased region" description="Basic and acidic residues" evidence="1">
    <location>
        <begin position="507"/>
        <end position="516"/>
    </location>
</feature>
<dbReference type="KEGG" id="mgl:MGL_2368"/>
<organism evidence="3 4">
    <name type="scientific">Malassezia globosa (strain ATCC MYA-4612 / CBS 7966)</name>
    <name type="common">Dandruff-associated fungus</name>
    <dbReference type="NCBI Taxonomy" id="425265"/>
    <lineage>
        <taxon>Eukaryota</taxon>
        <taxon>Fungi</taxon>
        <taxon>Dikarya</taxon>
        <taxon>Basidiomycota</taxon>
        <taxon>Ustilaginomycotina</taxon>
        <taxon>Malasseziomycetes</taxon>
        <taxon>Malasseziales</taxon>
        <taxon>Malasseziaceae</taxon>
        <taxon>Malassezia</taxon>
    </lineage>
</organism>
<dbReference type="VEuPathDB" id="FungiDB:MGL_2368"/>
<dbReference type="STRING" id="425265.A8Q3D7"/>
<dbReference type="RefSeq" id="XP_001730572.1">
    <property type="nucleotide sequence ID" value="XM_001730520.1"/>
</dbReference>
<evidence type="ECO:0000256" key="1">
    <source>
        <dbReference type="SAM" id="MobiDB-lite"/>
    </source>
</evidence>
<dbReference type="GO" id="GO:0003723">
    <property type="term" value="F:RNA binding"/>
    <property type="evidence" value="ECO:0007669"/>
    <property type="project" value="TreeGrafter"/>
</dbReference>
<feature type="region of interest" description="Disordered" evidence="1">
    <location>
        <begin position="507"/>
        <end position="568"/>
    </location>
</feature>
<sequence length="691" mass="75991">MPSSFKSSRKTRSDTSQIKSRLEDYMDAEDLAEYRQLQTTSEYADQGPETNDPFLRLLSNSSSHLQAGSSQKGQAIMQLMGWKPGQGIGPLVSGDQRAQLIDLLERMHLASPSLLQTKHAAPHDEARRYKFPPPDTHMYEPPKDRRQSLGVESSSSRSDALQLALQQYHRAQGQQRRPQIGAAGMDSDDEDHVYAPGPSMQDSTLAYTEQDSATLVEDTEPPKPATQAKTHTPAVSGSVTWHDGRPLPPGFVLAKEPLPTERIWNPPPVPSNWVPDPHRVWLSKRSDPSNASNASRPSNANDRRAILGEAPPPGPPPMITEYIKVKAPSSDTSHLESPAARVTSPKQLKIHPLDPVTARRALAAFRGTGKDPRKDQRYQAYVASFLEGPVYLPPKGVALDAQQDEVDEFYQTACRHRPVHGDMAHRFTSSTFLQDESVGVQGGLQHASELQNHAQKHASQALESVPQTMESEPPSAAVRAARNGEFGALTRHVGVFYPPHLLCKRHGVPDPHPERDADSDDLDPTDLPDSNDRLSNVPGAPGTSSSWSSTTTSTTLTPMSSEVDDTPGIAFAPMSQELETAMEREMQASRPPMDLFKAVFQSDDDDDDNVEDDRSDRNKNSDSAGMRSRQSETTTHVTFTHKRAASGPKKKKRERAGPLTFSMEDDVDANDTSVTNKVPRRCHRSSHASNV</sequence>
<feature type="region of interest" description="Disordered" evidence="1">
    <location>
        <begin position="603"/>
        <end position="691"/>
    </location>
</feature>
<feature type="region of interest" description="Disordered" evidence="1">
    <location>
        <begin position="1"/>
        <end position="24"/>
    </location>
</feature>
<dbReference type="AlphaFoldDB" id="A8Q3D7"/>